<evidence type="ECO:0000256" key="5">
    <source>
        <dbReference type="RuleBase" id="RU361187"/>
    </source>
</evidence>
<evidence type="ECO:0008006" key="9">
    <source>
        <dbReference type="Google" id="ProtNLM"/>
    </source>
</evidence>
<evidence type="ECO:0000256" key="6">
    <source>
        <dbReference type="SAM" id="SignalP"/>
    </source>
</evidence>
<dbReference type="EMBL" id="NLAX01000095">
    <property type="protein sequence ID" value="PKS08496.1"/>
    <property type="molecule type" value="Genomic_DNA"/>
</dbReference>
<dbReference type="CDD" id="cd18820">
    <property type="entry name" value="GH43_LbAraf43-like"/>
    <property type="match status" value="1"/>
</dbReference>
<dbReference type="Proteomes" id="UP000233524">
    <property type="component" value="Unassembled WGS sequence"/>
</dbReference>
<protein>
    <recommendedName>
        <fullName evidence="9">Arabinanase/levansucrase/invertase</fullName>
    </recommendedName>
</protein>
<keyword evidence="3 5" id="KW-0378">Hydrolase</keyword>
<gene>
    <name evidence="7" type="ORF">jhhlp_004880</name>
</gene>
<organism evidence="7 8">
    <name type="scientific">Lomentospora prolificans</name>
    <dbReference type="NCBI Taxonomy" id="41688"/>
    <lineage>
        <taxon>Eukaryota</taxon>
        <taxon>Fungi</taxon>
        <taxon>Dikarya</taxon>
        <taxon>Ascomycota</taxon>
        <taxon>Pezizomycotina</taxon>
        <taxon>Sordariomycetes</taxon>
        <taxon>Hypocreomycetidae</taxon>
        <taxon>Microascales</taxon>
        <taxon>Microascaceae</taxon>
        <taxon>Lomentospora</taxon>
    </lineage>
</organism>
<comment type="caution">
    <text evidence="7">The sequence shown here is derived from an EMBL/GenBank/DDBJ whole genome shotgun (WGS) entry which is preliminary data.</text>
</comment>
<dbReference type="GO" id="GO:0005975">
    <property type="term" value="P:carbohydrate metabolic process"/>
    <property type="evidence" value="ECO:0007669"/>
    <property type="project" value="InterPro"/>
</dbReference>
<keyword evidence="2 6" id="KW-0732">Signal</keyword>
<comment type="similarity">
    <text evidence="1 5">Belongs to the glycosyl hydrolase 43 family.</text>
</comment>
<evidence type="ECO:0000256" key="1">
    <source>
        <dbReference type="ARBA" id="ARBA00009865"/>
    </source>
</evidence>
<reference evidence="7 8" key="1">
    <citation type="journal article" date="2017" name="G3 (Bethesda)">
        <title>First Draft Genome Sequence of the Pathogenic Fungus Lomentospora prolificans (Formerly Scedosporium prolificans).</title>
        <authorList>
            <person name="Luo R."/>
            <person name="Zimin A."/>
            <person name="Workman R."/>
            <person name="Fan Y."/>
            <person name="Pertea G."/>
            <person name="Grossman N."/>
            <person name="Wear M.P."/>
            <person name="Jia B."/>
            <person name="Miller H."/>
            <person name="Casadevall A."/>
            <person name="Timp W."/>
            <person name="Zhang S.X."/>
            <person name="Salzberg S.L."/>
        </authorList>
    </citation>
    <scope>NUCLEOTIDE SEQUENCE [LARGE SCALE GENOMIC DNA]</scope>
    <source>
        <strain evidence="7 8">JHH-5317</strain>
    </source>
</reference>
<dbReference type="PANTHER" id="PTHR43817">
    <property type="entry name" value="GLYCOSYL HYDROLASE"/>
    <property type="match status" value="1"/>
</dbReference>
<dbReference type="Pfam" id="PF04616">
    <property type="entry name" value="Glyco_hydro_43"/>
    <property type="match status" value="1"/>
</dbReference>
<keyword evidence="4 5" id="KW-0326">Glycosidase</keyword>
<proteinExistence type="inferred from homology"/>
<name>A0A2N3N7S5_9PEZI</name>
<dbReference type="InterPro" id="IPR023296">
    <property type="entry name" value="Glyco_hydro_beta-prop_sf"/>
</dbReference>
<evidence type="ECO:0000313" key="8">
    <source>
        <dbReference type="Proteomes" id="UP000233524"/>
    </source>
</evidence>
<dbReference type="InterPro" id="IPR006710">
    <property type="entry name" value="Glyco_hydro_43"/>
</dbReference>
<dbReference type="PANTHER" id="PTHR43817:SF1">
    <property type="entry name" value="HYDROLASE, FAMILY 43, PUTATIVE (AFU_ORTHOLOGUE AFUA_3G01660)-RELATED"/>
    <property type="match status" value="1"/>
</dbReference>
<dbReference type="VEuPathDB" id="FungiDB:jhhlp_004880"/>
<feature type="chain" id="PRO_5014988569" description="Arabinanase/levansucrase/invertase" evidence="6">
    <location>
        <begin position="20"/>
        <end position="322"/>
    </location>
</feature>
<dbReference type="STRING" id="41688.A0A2N3N7S5"/>
<sequence>MKFSSILCSVATFLGVASAASFSNPLKNPDGSDPHIVYTGGYYYLTTTTWTNLQLTRARTLEGLKTGETKVVWTDSNASRCCNVWAPELHYIDGIWYFYYTAGTSANLDGQRSHVLKGGASPWDAFSYAGQLTDHWGIDGTILRFPDKMYFVYSCFSAAGLQSLCIAPMNSPTSIGAHKILSEPTLPWETVDTPVNEGPAAMYHGGKTFLAYSASFCWTSSYQLGLLTYKGSGDPTLASSWTKTGPHFSSANGNYGTGHNGFFQSPDGTEIWNVYHATGVTTGACDGNRYTAAKKVNWNSDGSPNFGVADRLGTVLAGPSGE</sequence>
<evidence type="ECO:0000256" key="2">
    <source>
        <dbReference type="ARBA" id="ARBA00022729"/>
    </source>
</evidence>
<dbReference type="AlphaFoldDB" id="A0A2N3N7S5"/>
<evidence type="ECO:0000256" key="4">
    <source>
        <dbReference type="ARBA" id="ARBA00023295"/>
    </source>
</evidence>
<dbReference type="GO" id="GO:0004553">
    <property type="term" value="F:hydrolase activity, hydrolyzing O-glycosyl compounds"/>
    <property type="evidence" value="ECO:0007669"/>
    <property type="project" value="InterPro"/>
</dbReference>
<dbReference type="OrthoDB" id="272289at2759"/>
<evidence type="ECO:0000256" key="3">
    <source>
        <dbReference type="ARBA" id="ARBA00022801"/>
    </source>
</evidence>
<feature type="signal peptide" evidence="6">
    <location>
        <begin position="1"/>
        <end position="19"/>
    </location>
</feature>
<accession>A0A2N3N7S5</accession>
<keyword evidence="8" id="KW-1185">Reference proteome</keyword>
<dbReference type="SUPFAM" id="SSF75005">
    <property type="entry name" value="Arabinanase/levansucrase/invertase"/>
    <property type="match status" value="1"/>
</dbReference>
<dbReference type="Gene3D" id="2.115.10.20">
    <property type="entry name" value="Glycosyl hydrolase domain, family 43"/>
    <property type="match status" value="1"/>
</dbReference>
<dbReference type="InParanoid" id="A0A2N3N7S5"/>
<evidence type="ECO:0000313" key="7">
    <source>
        <dbReference type="EMBL" id="PKS08496.1"/>
    </source>
</evidence>